<dbReference type="EMBL" id="JAVRQU010000031">
    <property type="protein sequence ID" value="KAK5689531.1"/>
    <property type="molecule type" value="Genomic_DNA"/>
</dbReference>
<name>A0AAN7VXU8_9PEZI</name>
<evidence type="ECO:0000313" key="2">
    <source>
        <dbReference type="Proteomes" id="UP001310594"/>
    </source>
</evidence>
<sequence length="406" mass="44366">MADSTLQTNDIDMSTIATLVKDLLIAEMTGAKNTSTPAWLDRLPTEVRLEIFKLAQQHKGVLLVVNELNKDATVDVSLLVALVNDKKSVEAVEAFYTTNTLRLTTYAQLASPNLGLADGAGNAFHFITSLELRNLAVFDEFMSADGQELLARICGQMPRLKHVVVAIDSVAGKMSIDQAILPVDGYKLDCVDVGKYGMTKTEGVTVDFVHCGLVEAWQGMLNSKPEVFREQAEAFDRAVTTFTDGVITAQVVITGHVEFFLNISLARWAAVWGTGVKLIMSPEHADGPPKDLTPEEFMLLQVYGKSVRYCRTAAAAKVYQAIVSGEQLRDLADSLPSSRPEMLEGITDIQRLNSSSSPFLVSGGPKYWRERAWNKEKTVPLAQDGEIGVGGRLTVKALVQMGLDRQ</sequence>
<accession>A0AAN7VXU8</accession>
<comment type="caution">
    <text evidence="1">The sequence shown here is derived from an EMBL/GenBank/DDBJ whole genome shotgun (WGS) entry which is preliminary data.</text>
</comment>
<dbReference type="AlphaFoldDB" id="A0AAN7VXU8"/>
<evidence type="ECO:0000313" key="1">
    <source>
        <dbReference type="EMBL" id="KAK5689531.1"/>
    </source>
</evidence>
<reference evidence="1" key="1">
    <citation type="submission" date="2023-08" db="EMBL/GenBank/DDBJ databases">
        <title>Black Yeasts Isolated from many extreme environments.</title>
        <authorList>
            <person name="Coleine C."/>
            <person name="Stajich J.E."/>
            <person name="Selbmann L."/>
        </authorList>
    </citation>
    <scope>NUCLEOTIDE SEQUENCE</scope>
    <source>
        <strain evidence="1">CCFEE 5810</strain>
    </source>
</reference>
<protein>
    <submittedName>
        <fullName evidence="1">Uncharacterized protein</fullName>
    </submittedName>
</protein>
<organism evidence="1 2">
    <name type="scientific">Elasticomyces elasticus</name>
    <dbReference type="NCBI Taxonomy" id="574655"/>
    <lineage>
        <taxon>Eukaryota</taxon>
        <taxon>Fungi</taxon>
        <taxon>Dikarya</taxon>
        <taxon>Ascomycota</taxon>
        <taxon>Pezizomycotina</taxon>
        <taxon>Dothideomycetes</taxon>
        <taxon>Dothideomycetidae</taxon>
        <taxon>Mycosphaerellales</taxon>
        <taxon>Teratosphaeriaceae</taxon>
        <taxon>Elasticomyces</taxon>
    </lineage>
</organism>
<gene>
    <name evidence="1" type="ORF">LTR97_012871</name>
</gene>
<dbReference type="Proteomes" id="UP001310594">
    <property type="component" value="Unassembled WGS sequence"/>
</dbReference>
<proteinExistence type="predicted"/>